<proteinExistence type="predicted"/>
<dbReference type="InterPro" id="IPR043504">
    <property type="entry name" value="Peptidase_S1_PA_chymotrypsin"/>
</dbReference>
<dbReference type="Proteomes" id="UP001319874">
    <property type="component" value="Plasmid pPT70"/>
</dbReference>
<evidence type="ECO:0000313" key="1">
    <source>
        <dbReference type="EMBL" id="BCZ85754.1"/>
    </source>
</evidence>
<keyword evidence="1" id="KW-0614">Plasmid</keyword>
<dbReference type="InterPro" id="IPR009003">
    <property type="entry name" value="Peptidase_S1_PA"/>
</dbReference>
<organism evidence="1 2">
    <name type="scientific">Paraburkholderia terrae</name>
    <dbReference type="NCBI Taxonomy" id="311230"/>
    <lineage>
        <taxon>Bacteria</taxon>
        <taxon>Pseudomonadati</taxon>
        <taxon>Pseudomonadota</taxon>
        <taxon>Betaproteobacteria</taxon>
        <taxon>Burkholderiales</taxon>
        <taxon>Burkholderiaceae</taxon>
        <taxon>Paraburkholderia</taxon>
    </lineage>
</organism>
<keyword evidence="2" id="KW-1185">Reference proteome</keyword>
<sequence>MNKMQMFYSTLRERVVRVTVEDSNGDTHVGTAFHIGQGYFVTARHVVEGFSKIRLDHTDGFAMIQSIDILATYFPENEDIDVAILKTTVHFTPYHLGYYGNSAEQALEGFKGIPFGSLIDEAVSDDHILSEVLLMGYPRIPMSDRPQLVAVRGEINASLTKYIGANHYFHLISTVARGGFSGGPVVDQYGVLLGVFIESLVMNGASSELGFATVLSIEPLLRLLIDNNIVLSENYNVLDKDQTLEYDQWYDRMKTKHYRWMPED</sequence>
<evidence type="ECO:0008006" key="3">
    <source>
        <dbReference type="Google" id="ProtNLM"/>
    </source>
</evidence>
<accession>A0ABM7U393</accession>
<dbReference type="Gene3D" id="2.40.10.10">
    <property type="entry name" value="Trypsin-like serine proteases"/>
    <property type="match status" value="2"/>
</dbReference>
<reference evidence="1 2" key="1">
    <citation type="journal article" date="2022" name="Front. Microbiol.">
        <title>Identification and characterization of a novel class of self-sufficient cytochrome P450 hydroxylase involved in cyclohexanecarboxylate degradation in Paraburkholderia terrae strain KU-64.</title>
        <authorList>
            <person name="Yamamoto T."/>
            <person name="Hasegawa Y."/>
            <person name="Iwaki H."/>
        </authorList>
    </citation>
    <scope>NUCLEOTIDE SEQUENCE [LARGE SCALE GENOMIC DNA]</scope>
    <source>
        <strain evidence="1 2">KU-64</strain>
    </source>
</reference>
<dbReference type="EMBL" id="AP024960">
    <property type="protein sequence ID" value="BCZ85754.1"/>
    <property type="molecule type" value="Genomic_DNA"/>
</dbReference>
<dbReference type="SUPFAM" id="SSF50494">
    <property type="entry name" value="Trypsin-like serine proteases"/>
    <property type="match status" value="1"/>
</dbReference>
<dbReference type="Pfam" id="PF13365">
    <property type="entry name" value="Trypsin_2"/>
    <property type="match status" value="1"/>
</dbReference>
<protein>
    <recommendedName>
        <fullName evidence="3">Serine protease</fullName>
    </recommendedName>
</protein>
<name>A0ABM7U393_9BURK</name>
<dbReference type="RefSeq" id="WP_229518220.1">
    <property type="nucleotide sequence ID" value="NZ_AP024960.1"/>
</dbReference>
<geneLocation type="plasmid" evidence="1 2">
    <name>pPT70</name>
</geneLocation>
<evidence type="ECO:0000313" key="2">
    <source>
        <dbReference type="Proteomes" id="UP001319874"/>
    </source>
</evidence>
<gene>
    <name evidence="1" type="ORF">PTKU64_94290</name>
</gene>